<reference evidence="3" key="2">
    <citation type="journal article" date="2015" name="Gigascience">
        <title>Reconstructing a comprehensive transcriptome assembly of a white-pupal translocated strain of the pest fruit fly Bactrocera cucurbitae.</title>
        <authorList>
            <person name="Sim S.B."/>
            <person name="Calla B."/>
            <person name="Hall B."/>
            <person name="DeRego T."/>
            <person name="Geib S.M."/>
        </authorList>
    </citation>
    <scope>NUCLEOTIDE SEQUENCE</scope>
</reference>
<dbReference type="InterPro" id="IPR036058">
    <property type="entry name" value="Kazal_dom_sf"/>
</dbReference>
<dbReference type="SUPFAM" id="SSF100895">
    <property type="entry name" value="Kazal-type serine protease inhibitors"/>
    <property type="match status" value="2"/>
</dbReference>
<feature type="domain" description="Kazal-like" evidence="2">
    <location>
        <begin position="114"/>
        <end position="175"/>
    </location>
</feature>
<dbReference type="EMBL" id="GBXI01000401">
    <property type="protein sequence ID" value="JAD13891.1"/>
    <property type="molecule type" value="Transcribed_RNA"/>
</dbReference>
<sequence length="176" mass="19709">MLCKNSWTIFAALLAFCNANTITTLADEAPLDTDQNQDDQPCPSICPLLYAPLCGFDGAEYQQFSNPCMLEVTNCERRKERALLKKPFAQTDNDWCSTKLIDNLYEVVGNAADNLNKEECLKPCPMIYDPVCISNGEYRVTIATACQLDIYNCALKGTKLGNQLFRILSARKCEQN</sequence>
<accession>A0A0A1XSB0</accession>
<evidence type="ECO:0000259" key="2">
    <source>
        <dbReference type="PROSITE" id="PS51465"/>
    </source>
</evidence>
<name>A0A0A1XSB0_ZEUCU</name>
<feature type="chain" id="PRO_5001983695" evidence="1">
    <location>
        <begin position="20"/>
        <end position="176"/>
    </location>
</feature>
<evidence type="ECO:0000313" key="3">
    <source>
        <dbReference type="EMBL" id="JAD13891.1"/>
    </source>
</evidence>
<dbReference type="AlphaFoldDB" id="A0A0A1XSB0"/>
<dbReference type="SMART" id="SM00280">
    <property type="entry name" value="KAZAL"/>
    <property type="match status" value="2"/>
</dbReference>
<gene>
    <name evidence="3" type="primary">m1_0</name>
    <name evidence="3" type="ORF">g.12892</name>
</gene>
<protein>
    <submittedName>
        <fullName evidence="3">Enhancer of split M1 protein</fullName>
    </submittedName>
</protein>
<dbReference type="InterPro" id="IPR002350">
    <property type="entry name" value="Kazal_dom"/>
</dbReference>
<reference evidence="3" key="1">
    <citation type="submission" date="2014-11" db="EMBL/GenBank/DDBJ databases">
        <authorList>
            <person name="Geib S."/>
        </authorList>
    </citation>
    <scope>NUCLEOTIDE SEQUENCE</scope>
</reference>
<feature type="signal peptide" evidence="1">
    <location>
        <begin position="1"/>
        <end position="19"/>
    </location>
</feature>
<dbReference type="PROSITE" id="PS51465">
    <property type="entry name" value="KAZAL_2"/>
    <property type="match status" value="1"/>
</dbReference>
<proteinExistence type="predicted"/>
<organism evidence="3">
    <name type="scientific">Zeugodacus cucurbitae</name>
    <name type="common">Melon fruit fly</name>
    <name type="synonym">Bactrocera cucurbitae</name>
    <dbReference type="NCBI Taxonomy" id="28588"/>
    <lineage>
        <taxon>Eukaryota</taxon>
        <taxon>Metazoa</taxon>
        <taxon>Ecdysozoa</taxon>
        <taxon>Arthropoda</taxon>
        <taxon>Hexapoda</taxon>
        <taxon>Insecta</taxon>
        <taxon>Pterygota</taxon>
        <taxon>Neoptera</taxon>
        <taxon>Endopterygota</taxon>
        <taxon>Diptera</taxon>
        <taxon>Brachycera</taxon>
        <taxon>Muscomorpha</taxon>
        <taxon>Tephritoidea</taxon>
        <taxon>Tephritidae</taxon>
        <taxon>Zeugodacus</taxon>
        <taxon>Zeugodacus</taxon>
    </lineage>
</organism>
<dbReference type="Gene3D" id="3.30.60.30">
    <property type="match status" value="2"/>
</dbReference>
<keyword evidence="1" id="KW-0732">Signal</keyword>
<evidence type="ECO:0000256" key="1">
    <source>
        <dbReference type="SAM" id="SignalP"/>
    </source>
</evidence>
<dbReference type="Pfam" id="PF07648">
    <property type="entry name" value="Kazal_2"/>
    <property type="match status" value="2"/>
</dbReference>